<feature type="domain" description="Sulfatase N-terminal" evidence="3">
    <location>
        <begin position="42"/>
        <end position="473"/>
    </location>
</feature>
<evidence type="ECO:0000313" key="5">
    <source>
        <dbReference type="Proteomes" id="UP000318995"/>
    </source>
</evidence>
<keyword evidence="5" id="KW-1185">Reference proteome</keyword>
<comment type="caution">
    <text evidence="4">The sequence shown here is derived from an EMBL/GenBank/DDBJ whole genome shotgun (WGS) entry which is preliminary data.</text>
</comment>
<keyword evidence="2 4" id="KW-0378">Hydrolase</keyword>
<dbReference type="SUPFAM" id="SSF53649">
    <property type="entry name" value="Alkaline phosphatase-like"/>
    <property type="match status" value="1"/>
</dbReference>
<proteinExistence type="predicted"/>
<evidence type="ECO:0000313" key="4">
    <source>
        <dbReference type="EMBL" id="TWT43118.1"/>
    </source>
</evidence>
<name>A0A5C5VWX4_9BACT</name>
<dbReference type="GO" id="GO:0004065">
    <property type="term" value="F:arylsulfatase activity"/>
    <property type="evidence" value="ECO:0007669"/>
    <property type="project" value="UniProtKB-EC"/>
</dbReference>
<dbReference type="AlphaFoldDB" id="A0A5C5VWX4"/>
<dbReference type="Proteomes" id="UP000318995">
    <property type="component" value="Unassembled WGS sequence"/>
</dbReference>
<reference evidence="4 5" key="1">
    <citation type="submission" date="2019-02" db="EMBL/GenBank/DDBJ databases">
        <title>Deep-cultivation of Planctomycetes and their phenomic and genomic characterization uncovers novel biology.</title>
        <authorList>
            <person name="Wiegand S."/>
            <person name="Jogler M."/>
            <person name="Boedeker C."/>
            <person name="Pinto D."/>
            <person name="Vollmers J."/>
            <person name="Rivas-Marin E."/>
            <person name="Kohn T."/>
            <person name="Peeters S.H."/>
            <person name="Heuer A."/>
            <person name="Rast P."/>
            <person name="Oberbeckmann S."/>
            <person name="Bunk B."/>
            <person name="Jeske O."/>
            <person name="Meyerdierks A."/>
            <person name="Storesund J.E."/>
            <person name="Kallscheuer N."/>
            <person name="Luecker S."/>
            <person name="Lage O.M."/>
            <person name="Pohl T."/>
            <person name="Merkel B.J."/>
            <person name="Hornburger P."/>
            <person name="Mueller R.-W."/>
            <person name="Bruemmer F."/>
            <person name="Labrenz M."/>
            <person name="Spormann A.M."/>
            <person name="Op Den Camp H."/>
            <person name="Overmann J."/>
            <person name="Amann R."/>
            <person name="Jetten M.S.M."/>
            <person name="Mascher T."/>
            <person name="Medema M.H."/>
            <person name="Devos D.P."/>
            <person name="Kaster A.-K."/>
            <person name="Ovreas L."/>
            <person name="Rohde M."/>
            <person name="Galperin M.Y."/>
            <person name="Jogler C."/>
        </authorList>
    </citation>
    <scope>NUCLEOTIDE SEQUENCE [LARGE SCALE GENOMIC DNA]</scope>
    <source>
        <strain evidence="4 5">Pla111</strain>
    </source>
</reference>
<protein>
    <submittedName>
        <fullName evidence="4">Arylsulfatase</fullName>
        <ecNumber evidence="4">3.1.6.1</ecNumber>
    </submittedName>
</protein>
<accession>A0A5C5VWX4</accession>
<organism evidence="4 5">
    <name type="scientific">Botrimarina hoheduenensis</name>
    <dbReference type="NCBI Taxonomy" id="2528000"/>
    <lineage>
        <taxon>Bacteria</taxon>
        <taxon>Pseudomonadati</taxon>
        <taxon>Planctomycetota</taxon>
        <taxon>Planctomycetia</taxon>
        <taxon>Pirellulales</taxon>
        <taxon>Lacipirellulaceae</taxon>
        <taxon>Botrimarina</taxon>
    </lineage>
</organism>
<dbReference type="InterPro" id="IPR000917">
    <property type="entry name" value="Sulfatase_N"/>
</dbReference>
<gene>
    <name evidence="4" type="ORF">Pla111_20680</name>
</gene>
<dbReference type="PANTHER" id="PTHR45953">
    <property type="entry name" value="IDURONATE 2-SULFATASE"/>
    <property type="match status" value="1"/>
</dbReference>
<evidence type="ECO:0000256" key="2">
    <source>
        <dbReference type="ARBA" id="ARBA00022801"/>
    </source>
</evidence>
<sequence length="532" mass="59900">MFNEGDSSAWRAARRRGASRLLTAIATLLAFFGSGPAAASRPNILWIVTDDQRSDSLACYNRGTTGRSRSRLGYVESPNVDRLASQGVLFTNAYANSMACAPSRASMITGKYPHRCGIYGFEQTHRSAGCTSRMIPEVLKEHGYQPAAFGKSGVRIFPREWMNQWKSPGFFNPYVSSEALEKSPHSDFWFNRPWGRHDGKGMVLGTEEVYRYADGSTRRFWRRRVDREITPEEAAHRREVEAELDILRTYTRSNPDLIIGGRSPNVASATLDGSIARSVQQYLSHPGRAYDSLVGERLQGPDPAKPIFTYVGFCFPHTPVLPSDEFRERFAGQAYDAPAFTDEEAELLPPSMRKLRDDMDFSRMTYDEKQQAIRDYYAFCAMGDSLIGKTVDAFRDYCEQRDQEYLIVYVCGDHGWHLGEQGIEAKFTPWTQTVRCSFVVVSSESGNYAPGTVCHDAVEFVDIAPTFYEAAGVPLDAHPGLDGVSLTTTLREGPQRDYILGEMNQVRGDWAYLRSEDFNFAMRVRPFFTKPG</sequence>
<dbReference type="OrthoDB" id="236884at2"/>
<dbReference type="Pfam" id="PF00884">
    <property type="entry name" value="Sulfatase"/>
    <property type="match status" value="1"/>
</dbReference>
<dbReference type="CDD" id="cd16153">
    <property type="entry name" value="sulfatase_like"/>
    <property type="match status" value="1"/>
</dbReference>
<dbReference type="GO" id="GO:0046872">
    <property type="term" value="F:metal ion binding"/>
    <property type="evidence" value="ECO:0007669"/>
    <property type="project" value="UniProtKB-KW"/>
</dbReference>
<keyword evidence="1" id="KW-0479">Metal-binding</keyword>
<dbReference type="Gene3D" id="3.40.720.10">
    <property type="entry name" value="Alkaline Phosphatase, subunit A"/>
    <property type="match status" value="1"/>
</dbReference>
<dbReference type="PANTHER" id="PTHR45953:SF1">
    <property type="entry name" value="IDURONATE 2-SULFATASE"/>
    <property type="match status" value="1"/>
</dbReference>
<dbReference type="GO" id="GO:0005737">
    <property type="term" value="C:cytoplasm"/>
    <property type="evidence" value="ECO:0007669"/>
    <property type="project" value="TreeGrafter"/>
</dbReference>
<dbReference type="EMBL" id="SJPH01000004">
    <property type="protein sequence ID" value="TWT43118.1"/>
    <property type="molecule type" value="Genomic_DNA"/>
</dbReference>
<evidence type="ECO:0000256" key="1">
    <source>
        <dbReference type="ARBA" id="ARBA00022723"/>
    </source>
</evidence>
<dbReference type="InterPro" id="IPR017850">
    <property type="entry name" value="Alkaline_phosphatase_core_sf"/>
</dbReference>
<evidence type="ECO:0000259" key="3">
    <source>
        <dbReference type="Pfam" id="PF00884"/>
    </source>
</evidence>
<dbReference type="EC" id="3.1.6.1" evidence="4"/>
<dbReference type="RefSeq" id="WP_146573975.1">
    <property type="nucleotide sequence ID" value="NZ_SJPH01000004.1"/>
</dbReference>